<dbReference type="PROSITE" id="PS51257">
    <property type="entry name" value="PROKAR_LIPOPROTEIN"/>
    <property type="match status" value="1"/>
</dbReference>
<feature type="domain" description="FAS1" evidence="1">
    <location>
        <begin position="176"/>
        <end position="313"/>
    </location>
</feature>
<gene>
    <name evidence="2" type="ORF">J4050_08215</name>
</gene>
<dbReference type="Gene3D" id="2.30.180.10">
    <property type="entry name" value="FAS1 domain"/>
    <property type="match status" value="3"/>
</dbReference>
<dbReference type="PANTHER" id="PTHR10900">
    <property type="entry name" value="PERIOSTIN-RELATED"/>
    <property type="match status" value="1"/>
</dbReference>
<dbReference type="EMBL" id="JAGEVF010000005">
    <property type="protein sequence ID" value="MBO3116727.1"/>
    <property type="molecule type" value="Genomic_DNA"/>
</dbReference>
<dbReference type="InterPro" id="IPR000782">
    <property type="entry name" value="FAS1_domain"/>
</dbReference>
<dbReference type="InterPro" id="IPR036378">
    <property type="entry name" value="FAS1_dom_sf"/>
</dbReference>
<protein>
    <submittedName>
        <fullName evidence="2">Fasciclin domain-containing protein</fullName>
    </submittedName>
</protein>
<feature type="domain" description="FAS1" evidence="1">
    <location>
        <begin position="315"/>
        <end position="460"/>
    </location>
</feature>
<dbReference type="SMART" id="SM00554">
    <property type="entry name" value="FAS1"/>
    <property type="match status" value="3"/>
</dbReference>
<proteinExistence type="predicted"/>
<dbReference type="InterPro" id="IPR050904">
    <property type="entry name" value="Adhesion/Biosynth-related"/>
</dbReference>
<comment type="caution">
    <text evidence="2">The sequence shown here is derived from an EMBL/GenBank/DDBJ whole genome shotgun (WGS) entry which is preliminary data.</text>
</comment>
<keyword evidence="3" id="KW-1185">Reference proteome</keyword>
<accession>A0ABS3T1V5</accession>
<dbReference type="Pfam" id="PF02469">
    <property type="entry name" value="Fasciclin"/>
    <property type="match status" value="3"/>
</dbReference>
<dbReference type="SUPFAM" id="SSF82153">
    <property type="entry name" value="FAS1 domain"/>
    <property type="match status" value="3"/>
</dbReference>
<sequence>MKIISKTLKVLTVFVFVLGFTGCSDDDDGVTAVPQPNMLETIQSDPQLTSLAAALEATGLTGAIETLDDITVLAPTNAAFATFLNGADLGSVDVDDLAAILLNHVLVGEFRAADLLQLGSGYAEGSSPNDQGLNISVYFNTSNGVRFNNAGAVIDGGADIGASNGTLHKIDGVLDLPSLLNHVENNNDFDTLNVALTATGLAGAVDTENFTILAPDNAAFTEFNPDLNDIPGVTQVLLNHVLEGSITSTMLADMGAGYSETLASGPTDFDGEDTVLNIYFEVGDNVVFNGISTVAAADVVGTNGVIHGVDTVIDLPTLLTFAGSNNALSGLVSAVGRADEGNNTINWGAALADTSLTLTVFAPADPAFDVLLDDLMLGDISEAPTDAVNGLLELHVVNGENVRSTNLGSLGGTIPTIGGNLSLNGLEITDGDGNVINILAPDLVDIQAVNGVAHAVDFVIRAAN</sequence>
<organism evidence="2 3">
    <name type="scientific">Winogradskyella pelagia</name>
    <dbReference type="NCBI Taxonomy" id="2819984"/>
    <lineage>
        <taxon>Bacteria</taxon>
        <taxon>Pseudomonadati</taxon>
        <taxon>Bacteroidota</taxon>
        <taxon>Flavobacteriia</taxon>
        <taxon>Flavobacteriales</taxon>
        <taxon>Flavobacteriaceae</taxon>
        <taxon>Winogradskyella</taxon>
    </lineage>
</organism>
<name>A0ABS3T1V5_9FLAO</name>
<dbReference type="Proteomes" id="UP000676776">
    <property type="component" value="Unassembled WGS sequence"/>
</dbReference>
<evidence type="ECO:0000259" key="1">
    <source>
        <dbReference type="PROSITE" id="PS50213"/>
    </source>
</evidence>
<dbReference type="PROSITE" id="PS50213">
    <property type="entry name" value="FAS1"/>
    <property type="match status" value="3"/>
</dbReference>
<evidence type="ECO:0000313" key="3">
    <source>
        <dbReference type="Proteomes" id="UP000676776"/>
    </source>
</evidence>
<dbReference type="RefSeq" id="WP_208154090.1">
    <property type="nucleotide sequence ID" value="NZ_JAGEVF010000005.1"/>
</dbReference>
<dbReference type="PANTHER" id="PTHR10900:SF77">
    <property type="entry name" value="FI19380P1"/>
    <property type="match status" value="1"/>
</dbReference>
<feature type="domain" description="FAS1" evidence="1">
    <location>
        <begin position="35"/>
        <end position="174"/>
    </location>
</feature>
<evidence type="ECO:0000313" key="2">
    <source>
        <dbReference type="EMBL" id="MBO3116727.1"/>
    </source>
</evidence>
<reference evidence="2 3" key="1">
    <citation type="submission" date="2021-03" db="EMBL/GenBank/DDBJ databases">
        <title>Winogradskyella sp. nov., isolated from costal sediment.</title>
        <authorList>
            <person name="Gao C."/>
        </authorList>
    </citation>
    <scope>NUCLEOTIDE SEQUENCE [LARGE SCALE GENOMIC DNA]</scope>
    <source>
        <strain evidence="2 3">DF17</strain>
    </source>
</reference>